<dbReference type="PANTHER" id="PTHR45656:SF4">
    <property type="entry name" value="PROTEIN CBR-CLEC-78"/>
    <property type="match status" value="1"/>
</dbReference>
<sequence length="436" mass="46397">GVCSQPPRFVFAEPVTAPMPSYPEGAVVRYKCRPGYARSAQESPDVICLADSTWSRKSAFCTRKSCGPPSIKNGNFETKTDLLFGATVTFSCNAGFRLVGPPYAQCVVRNGEVTWDALPTCTIVLCPPPPAITNGQLINGNQEFSFGKGASYSCNKGLSLIGEATIFCTIGGGFQGVWSGPPPECKEVKCKDPQVTNGRKLSGFGTEYTYGDKVHFGCNSGYSMKGSSIVTCAANSTWTPPLPTCDQILCGHPPQLPFASPTTAVGDSSAVGTKVTYRCNPGFKGVHGNSLVITCQSDATWSAPDPLSCVPAQCPSPRVRYGRVSPDHYYYRTWDTVSFTCNPGYALQGPRSSTCGADARWNPPLPQCKKGECPAVTCPRPPSIANGLHSGQSSDKFSRGVTVSYSCKEGFELLGNVSITCTATGVWSRPLPRCEG</sequence>
<keyword evidence="3" id="KW-0677">Repeat</keyword>
<feature type="disulfide bond" evidence="5">
    <location>
        <begin position="341"/>
        <end position="368"/>
    </location>
</feature>
<feature type="non-terminal residue" evidence="7">
    <location>
        <position position="1"/>
    </location>
</feature>
<proteinExistence type="predicted"/>
<keyword evidence="8" id="KW-1185">Reference proteome</keyword>
<feature type="disulfide bond" evidence="5">
    <location>
        <begin position="218"/>
        <end position="245"/>
    </location>
</feature>
<feature type="domain" description="Sushi" evidence="6">
    <location>
        <begin position="188"/>
        <end position="247"/>
    </location>
</feature>
<dbReference type="FunFam" id="2.10.70.10:FF:000014">
    <property type="entry name" value="Membrane cofactor protein"/>
    <property type="match status" value="3"/>
</dbReference>
<dbReference type="InterPro" id="IPR000436">
    <property type="entry name" value="Sushi_SCR_CCP_dom"/>
</dbReference>
<dbReference type="InterPro" id="IPR035976">
    <property type="entry name" value="Sushi/SCR/CCP_sf"/>
</dbReference>
<evidence type="ECO:0000256" key="5">
    <source>
        <dbReference type="PROSITE-ProRule" id="PRU00302"/>
    </source>
</evidence>
<accession>A0A7K9P8G7</accession>
<feature type="domain" description="Sushi" evidence="6">
    <location>
        <begin position="376"/>
        <end position="436"/>
    </location>
</feature>
<dbReference type="Pfam" id="PF00084">
    <property type="entry name" value="Sushi"/>
    <property type="match status" value="7"/>
</dbReference>
<dbReference type="SMART" id="SM00032">
    <property type="entry name" value="CCP"/>
    <property type="match status" value="7"/>
</dbReference>
<dbReference type="PROSITE" id="PS50923">
    <property type="entry name" value="SUSHI"/>
    <property type="match status" value="7"/>
</dbReference>
<dbReference type="CDD" id="cd00033">
    <property type="entry name" value="CCP"/>
    <property type="match status" value="7"/>
</dbReference>
<name>A0A7K9P8G7_9CORV</name>
<dbReference type="Gene3D" id="2.10.70.10">
    <property type="entry name" value="Complement Module, domain 1"/>
    <property type="match status" value="7"/>
</dbReference>
<reference evidence="7 8" key="1">
    <citation type="submission" date="2019-09" db="EMBL/GenBank/DDBJ databases">
        <title>Bird 10,000 Genomes (B10K) Project - Family phase.</title>
        <authorList>
            <person name="Zhang G."/>
        </authorList>
    </citation>
    <scope>NUCLEOTIDE SEQUENCE [LARGE SCALE GENOMIC DNA]</scope>
    <source>
        <strain evidence="7">B10K-DU-001-28</strain>
        <tissue evidence="7">Muscle</tissue>
    </source>
</reference>
<dbReference type="AlphaFoldDB" id="A0A7K9P8G7"/>
<feature type="domain" description="Sushi" evidence="6">
    <location>
        <begin position="312"/>
        <end position="370"/>
    </location>
</feature>
<organism evidence="7 8">
    <name type="scientific">Pachycephala philippinensis</name>
    <name type="common">yellow-belllied whistler</name>
    <dbReference type="NCBI Taxonomy" id="449367"/>
    <lineage>
        <taxon>Eukaryota</taxon>
        <taxon>Metazoa</taxon>
        <taxon>Chordata</taxon>
        <taxon>Craniata</taxon>
        <taxon>Vertebrata</taxon>
        <taxon>Euteleostomi</taxon>
        <taxon>Archelosauria</taxon>
        <taxon>Archosauria</taxon>
        <taxon>Dinosauria</taxon>
        <taxon>Saurischia</taxon>
        <taxon>Theropoda</taxon>
        <taxon>Coelurosauria</taxon>
        <taxon>Aves</taxon>
        <taxon>Neognathae</taxon>
        <taxon>Neoaves</taxon>
        <taxon>Telluraves</taxon>
        <taxon>Australaves</taxon>
        <taxon>Passeriformes</taxon>
        <taxon>Corvoidea</taxon>
        <taxon>Pachycephalidae</taxon>
        <taxon>Pachycephala</taxon>
    </lineage>
</organism>
<keyword evidence="2" id="KW-0732">Signal</keyword>
<keyword evidence="4 5" id="KW-1015">Disulfide bond</keyword>
<feature type="disulfide bond" evidence="5">
    <location>
        <begin position="407"/>
        <end position="434"/>
    </location>
</feature>
<evidence type="ECO:0000256" key="3">
    <source>
        <dbReference type="ARBA" id="ARBA00022737"/>
    </source>
</evidence>
<dbReference type="SUPFAM" id="SSF57535">
    <property type="entry name" value="Complement control module/SCR domain"/>
    <property type="match status" value="7"/>
</dbReference>
<evidence type="ECO:0000259" key="6">
    <source>
        <dbReference type="PROSITE" id="PS50923"/>
    </source>
</evidence>
<dbReference type="EMBL" id="VWZT01002849">
    <property type="protein sequence ID" value="NXH95544.1"/>
    <property type="molecule type" value="Genomic_DNA"/>
</dbReference>
<feature type="domain" description="Sushi" evidence="6">
    <location>
        <begin position="1"/>
        <end position="63"/>
    </location>
</feature>
<comment type="caution">
    <text evidence="7">The sequence shown here is derived from an EMBL/GenBank/DDBJ whole genome shotgun (WGS) entry which is preliminary data.</text>
</comment>
<evidence type="ECO:0000256" key="2">
    <source>
        <dbReference type="ARBA" id="ARBA00022729"/>
    </source>
</evidence>
<dbReference type="PANTHER" id="PTHR45656">
    <property type="entry name" value="PROTEIN CBR-CLEC-78"/>
    <property type="match status" value="1"/>
</dbReference>
<dbReference type="Proteomes" id="UP000570547">
    <property type="component" value="Unassembled WGS sequence"/>
</dbReference>
<evidence type="ECO:0000313" key="7">
    <source>
        <dbReference type="EMBL" id="NXH95544.1"/>
    </source>
</evidence>
<evidence type="ECO:0000256" key="4">
    <source>
        <dbReference type="ARBA" id="ARBA00023157"/>
    </source>
</evidence>
<comment type="caution">
    <text evidence="5">Lacks conserved residue(s) required for the propagation of feature annotation.</text>
</comment>
<gene>
    <name evidence="7" type="primary">C4bpa_0</name>
    <name evidence="7" type="ORF">PACPHI_R07302</name>
</gene>
<feature type="disulfide bond" evidence="5">
    <location>
        <begin position="378"/>
        <end position="421"/>
    </location>
</feature>
<feature type="domain" description="Sushi" evidence="6">
    <location>
        <begin position="124"/>
        <end position="187"/>
    </location>
</feature>
<feature type="domain" description="Sushi" evidence="6">
    <location>
        <begin position="64"/>
        <end position="123"/>
    </location>
</feature>
<evidence type="ECO:0000313" key="8">
    <source>
        <dbReference type="Proteomes" id="UP000570547"/>
    </source>
</evidence>
<protein>
    <submittedName>
        <fullName evidence="7">C4BPA protein</fullName>
    </submittedName>
</protein>
<dbReference type="InterPro" id="IPR051277">
    <property type="entry name" value="SEZ6_CSMD_C4BPB_Regulators"/>
</dbReference>
<feature type="non-terminal residue" evidence="7">
    <location>
        <position position="436"/>
    </location>
</feature>
<feature type="domain" description="Sushi" evidence="6">
    <location>
        <begin position="248"/>
        <end position="311"/>
    </location>
</feature>
<keyword evidence="1 5" id="KW-0768">Sushi</keyword>
<evidence type="ECO:0000256" key="1">
    <source>
        <dbReference type="ARBA" id="ARBA00022659"/>
    </source>
</evidence>